<keyword evidence="5" id="KW-0812">Transmembrane</keyword>
<feature type="domain" description="Histidine kinase" evidence="11">
    <location>
        <begin position="219"/>
        <end position="491"/>
    </location>
</feature>
<dbReference type="Gene3D" id="1.10.287.130">
    <property type="match status" value="1"/>
</dbReference>
<dbReference type="PRINTS" id="PR00344">
    <property type="entry name" value="BCTRLSENSOR"/>
</dbReference>
<dbReference type="InterPro" id="IPR004358">
    <property type="entry name" value="Sig_transdc_His_kin-like_C"/>
</dbReference>
<keyword evidence="9" id="KW-0472">Membrane</keyword>
<accession>A0A8J7Z1K8</accession>
<dbReference type="InterPro" id="IPR036890">
    <property type="entry name" value="HATPase_C_sf"/>
</dbReference>
<dbReference type="PANTHER" id="PTHR43065">
    <property type="entry name" value="SENSOR HISTIDINE KINASE"/>
    <property type="match status" value="1"/>
</dbReference>
<evidence type="ECO:0000256" key="10">
    <source>
        <dbReference type="SAM" id="Coils"/>
    </source>
</evidence>
<gene>
    <name evidence="12" type="ORF">GS601_13985</name>
</gene>
<dbReference type="InterPro" id="IPR005467">
    <property type="entry name" value="His_kinase_dom"/>
</dbReference>
<dbReference type="PANTHER" id="PTHR43065:SF50">
    <property type="entry name" value="HISTIDINE KINASE"/>
    <property type="match status" value="1"/>
</dbReference>
<keyword evidence="8" id="KW-0902">Two-component regulatory system</keyword>
<evidence type="ECO:0000256" key="8">
    <source>
        <dbReference type="ARBA" id="ARBA00023012"/>
    </source>
</evidence>
<dbReference type="Pfam" id="PF02518">
    <property type="entry name" value="HATPase_c"/>
    <property type="match status" value="1"/>
</dbReference>
<comment type="caution">
    <text evidence="12">The sequence shown here is derived from an EMBL/GenBank/DDBJ whole genome shotgun (WGS) entry which is preliminary data.</text>
</comment>
<dbReference type="Pfam" id="PF13675">
    <property type="entry name" value="PilJ"/>
    <property type="match status" value="1"/>
</dbReference>
<keyword evidence="6 12" id="KW-0808">Transferase</keyword>
<sequence>MLNLRETFFNMEHAIASQAINAAIVNVSGRQRMLSQRTALFCLRLVCTQDPHERQLLKQTLTEVIALIERSHQGLIAGDADLNLPGQPSPTVSAMYFEPPLCVDRQVQDYITHVRTLLEAQDTDLTPDHPQLQTILEAASTHLLTALNAVVSQYQAESEIEQRIILDQQAQLYQQSLESAAIAEAKSRQLECSLAELHQLQAQLIQTEKMSSLGQLVAGIAHEINNPVNFIHGNLAHLENYTQDLLHLIHLYRQQPSLLNDAIAKIDGADIDGIDLDYIIDDLPKIVLSIRVGAERIRNIVRSLRTFSRLDEAELKSVDLHDNIDSTLMMLQHRLNEKPNHTAIQVIKEYGDLPVVECYVGLLNQVFMNILVNAIDALESMNLVETKPCVHPQKPGTKETQTPPQTITIRTETLNENEVQIQISDSGFGMDEVVKAKLFDPFFTTKEVGKGTGLGLSVSYQIVTKTHNGNLQCFSEPGRGASFHITLPIVQS</sequence>
<keyword evidence="4" id="KW-0597">Phosphoprotein</keyword>
<evidence type="ECO:0000256" key="2">
    <source>
        <dbReference type="ARBA" id="ARBA00004141"/>
    </source>
</evidence>
<comment type="catalytic activity">
    <reaction evidence="1">
        <text>ATP + protein L-histidine = ADP + protein N-phospho-L-histidine.</text>
        <dbReference type="EC" id="2.7.13.3"/>
    </reaction>
</comment>
<evidence type="ECO:0000313" key="12">
    <source>
        <dbReference type="EMBL" id="NDJ18389.1"/>
    </source>
</evidence>
<evidence type="ECO:0000256" key="9">
    <source>
        <dbReference type="ARBA" id="ARBA00023136"/>
    </source>
</evidence>
<evidence type="ECO:0000256" key="7">
    <source>
        <dbReference type="ARBA" id="ARBA00022989"/>
    </source>
</evidence>
<dbReference type="InterPro" id="IPR003594">
    <property type="entry name" value="HATPase_dom"/>
</dbReference>
<dbReference type="AlphaFoldDB" id="A0A8J7Z1K8"/>
<dbReference type="Gene3D" id="3.30.565.10">
    <property type="entry name" value="Histidine kinase-like ATPase, C-terminal domain"/>
    <property type="match status" value="1"/>
</dbReference>
<dbReference type="SUPFAM" id="SSF55874">
    <property type="entry name" value="ATPase domain of HSP90 chaperone/DNA topoisomerase II/histidine kinase"/>
    <property type="match status" value="1"/>
</dbReference>
<feature type="coiled-coil region" evidence="10">
    <location>
        <begin position="183"/>
        <end position="210"/>
    </location>
</feature>
<name>A0A8J7Z1K8_9CYAN</name>
<proteinExistence type="predicted"/>
<evidence type="ECO:0000256" key="1">
    <source>
        <dbReference type="ARBA" id="ARBA00000085"/>
    </source>
</evidence>
<dbReference type="EC" id="2.7.13.3" evidence="3"/>
<evidence type="ECO:0000256" key="3">
    <source>
        <dbReference type="ARBA" id="ARBA00012438"/>
    </source>
</evidence>
<keyword evidence="13" id="KW-1185">Reference proteome</keyword>
<dbReference type="SMART" id="SM00388">
    <property type="entry name" value="HisKA"/>
    <property type="match status" value="1"/>
</dbReference>
<reference evidence="12" key="1">
    <citation type="submission" date="2019-12" db="EMBL/GenBank/DDBJ databases">
        <title>High-Quality draft genome sequences of three cyanobacteria isolated from the limestone walls of the Old Cathedral of Coimbra.</title>
        <authorList>
            <person name="Tiago I."/>
            <person name="Soares F."/>
            <person name="Portugal A."/>
        </authorList>
    </citation>
    <scope>NUCLEOTIDE SEQUENCE</scope>
    <source>
        <strain evidence="12">A</strain>
    </source>
</reference>
<dbReference type="PROSITE" id="PS50109">
    <property type="entry name" value="HIS_KIN"/>
    <property type="match status" value="1"/>
</dbReference>
<dbReference type="EMBL" id="WVIE01000015">
    <property type="protein sequence ID" value="NDJ18389.1"/>
    <property type="molecule type" value="Genomic_DNA"/>
</dbReference>
<organism evidence="12 13">
    <name type="scientific">Myxacorys almedinensis A</name>
    <dbReference type="NCBI Taxonomy" id="2690445"/>
    <lineage>
        <taxon>Bacteria</taxon>
        <taxon>Bacillati</taxon>
        <taxon>Cyanobacteriota</taxon>
        <taxon>Cyanophyceae</taxon>
        <taxon>Leptolyngbyales</taxon>
        <taxon>Leptolyngbyaceae</taxon>
        <taxon>Myxacorys</taxon>
        <taxon>Myxacorys almedinensis</taxon>
    </lineage>
</organism>
<dbReference type="Proteomes" id="UP000646053">
    <property type="component" value="Unassembled WGS sequence"/>
</dbReference>
<evidence type="ECO:0000256" key="4">
    <source>
        <dbReference type="ARBA" id="ARBA00022553"/>
    </source>
</evidence>
<evidence type="ECO:0000256" key="6">
    <source>
        <dbReference type="ARBA" id="ARBA00022777"/>
    </source>
</evidence>
<evidence type="ECO:0000313" key="13">
    <source>
        <dbReference type="Proteomes" id="UP000646053"/>
    </source>
</evidence>
<dbReference type="GO" id="GO:0016020">
    <property type="term" value="C:membrane"/>
    <property type="evidence" value="ECO:0007669"/>
    <property type="project" value="UniProtKB-SubCell"/>
</dbReference>
<evidence type="ECO:0000259" key="11">
    <source>
        <dbReference type="PROSITE" id="PS50109"/>
    </source>
</evidence>
<dbReference type="CDD" id="cd00082">
    <property type="entry name" value="HisKA"/>
    <property type="match status" value="1"/>
</dbReference>
<dbReference type="SMART" id="SM00387">
    <property type="entry name" value="HATPase_c"/>
    <property type="match status" value="1"/>
</dbReference>
<keyword evidence="7" id="KW-1133">Transmembrane helix</keyword>
<evidence type="ECO:0000256" key="5">
    <source>
        <dbReference type="ARBA" id="ARBA00022692"/>
    </source>
</evidence>
<dbReference type="InterPro" id="IPR036097">
    <property type="entry name" value="HisK_dim/P_sf"/>
</dbReference>
<dbReference type="SUPFAM" id="SSF47384">
    <property type="entry name" value="Homodimeric domain of signal transducing histidine kinase"/>
    <property type="match status" value="1"/>
</dbReference>
<protein>
    <recommendedName>
        <fullName evidence="3">histidine kinase</fullName>
        <ecNumber evidence="3">2.7.13.3</ecNumber>
    </recommendedName>
</protein>
<keyword evidence="6 12" id="KW-0418">Kinase</keyword>
<dbReference type="InterPro" id="IPR029095">
    <property type="entry name" value="NarX-like_N"/>
</dbReference>
<comment type="subcellular location">
    <subcellularLocation>
        <location evidence="2">Membrane</location>
        <topology evidence="2">Multi-pass membrane protein</topology>
    </subcellularLocation>
</comment>
<dbReference type="InterPro" id="IPR003661">
    <property type="entry name" value="HisK_dim/P_dom"/>
</dbReference>
<dbReference type="GO" id="GO:0000155">
    <property type="term" value="F:phosphorelay sensor kinase activity"/>
    <property type="evidence" value="ECO:0007669"/>
    <property type="project" value="InterPro"/>
</dbReference>
<keyword evidence="10" id="KW-0175">Coiled coil</keyword>